<dbReference type="RefSeq" id="WP_066480830.1">
    <property type="nucleotide sequence ID" value="NZ_BCNT01000013.1"/>
</dbReference>
<dbReference type="CDD" id="cd07185">
    <property type="entry name" value="OmpA_C-like"/>
    <property type="match status" value="1"/>
</dbReference>
<dbReference type="EMBL" id="JBHUMV010000012">
    <property type="protein sequence ID" value="MFD2756533.1"/>
    <property type="molecule type" value="Genomic_DNA"/>
</dbReference>
<reference evidence="7" key="1">
    <citation type="journal article" date="2019" name="Int. J. Syst. Evol. Microbiol.">
        <title>The Global Catalogue of Microorganisms (GCM) 10K type strain sequencing project: providing services to taxonomists for standard genome sequencing and annotation.</title>
        <authorList>
            <consortium name="The Broad Institute Genomics Platform"/>
            <consortium name="The Broad Institute Genome Sequencing Center for Infectious Disease"/>
            <person name="Wu L."/>
            <person name="Ma J."/>
        </authorList>
    </citation>
    <scope>NUCLEOTIDE SEQUENCE [LARGE SCALE GENOMIC DNA]</scope>
    <source>
        <strain evidence="7">TISTR 1906</strain>
    </source>
</reference>
<feature type="signal peptide" evidence="4">
    <location>
        <begin position="1"/>
        <end position="24"/>
    </location>
</feature>
<evidence type="ECO:0000256" key="4">
    <source>
        <dbReference type="SAM" id="SignalP"/>
    </source>
</evidence>
<dbReference type="SUPFAM" id="SSF103088">
    <property type="entry name" value="OmpA-like"/>
    <property type="match status" value="1"/>
</dbReference>
<keyword evidence="4" id="KW-0732">Signal</keyword>
<evidence type="ECO:0000256" key="1">
    <source>
        <dbReference type="ARBA" id="ARBA00004442"/>
    </source>
</evidence>
<keyword evidence="2 3" id="KW-0472">Membrane</keyword>
<evidence type="ECO:0000259" key="5">
    <source>
        <dbReference type="PROSITE" id="PS51123"/>
    </source>
</evidence>
<evidence type="ECO:0000256" key="3">
    <source>
        <dbReference type="PROSITE-ProRule" id="PRU00473"/>
    </source>
</evidence>
<dbReference type="PROSITE" id="PS51123">
    <property type="entry name" value="OMPA_2"/>
    <property type="match status" value="1"/>
</dbReference>
<dbReference type="PROSITE" id="PS51257">
    <property type="entry name" value="PROKAR_LIPOPROTEIN"/>
    <property type="match status" value="1"/>
</dbReference>
<dbReference type="InterPro" id="IPR006665">
    <property type="entry name" value="OmpA-like"/>
</dbReference>
<organism evidence="6 7">
    <name type="scientific">Comamonas terrae</name>
    <dbReference type="NCBI Taxonomy" id="673548"/>
    <lineage>
        <taxon>Bacteria</taxon>
        <taxon>Pseudomonadati</taxon>
        <taxon>Pseudomonadota</taxon>
        <taxon>Betaproteobacteria</taxon>
        <taxon>Burkholderiales</taxon>
        <taxon>Comamonadaceae</taxon>
        <taxon>Comamonas</taxon>
    </lineage>
</organism>
<dbReference type="Gene3D" id="3.30.1330.60">
    <property type="entry name" value="OmpA-like domain"/>
    <property type="match status" value="1"/>
</dbReference>
<evidence type="ECO:0000313" key="6">
    <source>
        <dbReference type="EMBL" id="MFD2756533.1"/>
    </source>
</evidence>
<proteinExistence type="predicted"/>
<feature type="domain" description="OmpA-like" evidence="5">
    <location>
        <begin position="44"/>
        <end position="156"/>
    </location>
</feature>
<comment type="subcellular location">
    <subcellularLocation>
        <location evidence="1">Cell outer membrane</location>
    </subcellularLocation>
</comment>
<gene>
    <name evidence="6" type="ORF">ACFSW6_20875</name>
</gene>
<dbReference type="Pfam" id="PF00691">
    <property type="entry name" value="OmpA"/>
    <property type="match status" value="1"/>
</dbReference>
<keyword evidence="7" id="KW-1185">Reference proteome</keyword>
<comment type="caution">
    <text evidence="6">The sequence shown here is derived from an EMBL/GenBank/DDBJ whole genome shotgun (WGS) entry which is preliminary data.</text>
</comment>
<dbReference type="InterPro" id="IPR006664">
    <property type="entry name" value="OMP_bac"/>
</dbReference>
<dbReference type="PRINTS" id="PR01021">
    <property type="entry name" value="OMPADOMAIN"/>
</dbReference>
<accession>A0ABW5USD7</accession>
<feature type="chain" id="PRO_5047070185" evidence="4">
    <location>
        <begin position="25"/>
        <end position="156"/>
    </location>
</feature>
<sequence length="156" mass="16917">MDWSRWCMAMALALLLAACQTPQPQGLTAQQQQVLRAQGFAPGEDGWELQMSGKLLFEFDSAEVGQQARGKVSDLARALLKEGIDRLRVEGYTDDRGSDAYNLRLSLRRAQAVADVLAEAGMPRQNIEVKGLGRAAPVAAGNAAENRRVAIIVPLL</sequence>
<protein>
    <submittedName>
        <fullName evidence="6">OmpA family protein</fullName>
    </submittedName>
</protein>
<dbReference type="InterPro" id="IPR036737">
    <property type="entry name" value="OmpA-like_sf"/>
</dbReference>
<dbReference type="PANTHER" id="PTHR30329:SF17">
    <property type="entry name" value="LIPOPROTEIN YFIB-RELATED"/>
    <property type="match status" value="1"/>
</dbReference>
<evidence type="ECO:0000256" key="2">
    <source>
        <dbReference type="ARBA" id="ARBA00023136"/>
    </source>
</evidence>
<name>A0ABW5USD7_9BURK</name>
<dbReference type="InterPro" id="IPR050330">
    <property type="entry name" value="Bact_OuterMem_StrucFunc"/>
</dbReference>
<dbReference type="Proteomes" id="UP001597463">
    <property type="component" value="Unassembled WGS sequence"/>
</dbReference>
<dbReference type="PANTHER" id="PTHR30329">
    <property type="entry name" value="STATOR ELEMENT OF FLAGELLAR MOTOR COMPLEX"/>
    <property type="match status" value="1"/>
</dbReference>
<evidence type="ECO:0000313" key="7">
    <source>
        <dbReference type="Proteomes" id="UP001597463"/>
    </source>
</evidence>